<organism evidence="5 6">
    <name type="scientific">Fischerella thermalis CCMEE 5268</name>
    <dbReference type="NCBI Taxonomy" id="2019662"/>
    <lineage>
        <taxon>Bacteria</taxon>
        <taxon>Bacillati</taxon>
        <taxon>Cyanobacteriota</taxon>
        <taxon>Cyanophyceae</taxon>
        <taxon>Nostocales</taxon>
        <taxon>Hapalosiphonaceae</taxon>
        <taxon>Fischerella</taxon>
    </lineage>
</organism>
<evidence type="ECO:0000256" key="2">
    <source>
        <dbReference type="PIRNR" id="PIRNR005897"/>
    </source>
</evidence>
<keyword evidence="2" id="KW-0902">Two-component regulatory system</keyword>
<name>A0A2N6KAW0_9CYAN</name>
<comment type="subcellular location">
    <subcellularLocation>
        <location evidence="2">Cell septum</location>
    </subcellularLocation>
</comment>
<accession>A0A2N6KAW0</accession>
<dbReference type="PANTHER" id="PTHR44591:SF23">
    <property type="entry name" value="CHEY SUBFAMILY"/>
    <property type="match status" value="1"/>
</dbReference>
<sequence length="407" mass="45704">MLTPSSVRSIDLPITLYKIENSDELAKYIQICSRDKVSGRLDFSFSGSQRAIWSLFFHQGCLTWGAGELHPLRRWNRQLSQHCPHLAADSYQQKTERPQNWDYSSLVNQVKQGKLPQGKLAAIIKGNILEILFDIIQAVHLPRQNAEMQLAYSKFPQDVIDFTLVSLQLEQVWQQAWKAWTIWQQAGLAGFSPNLAPVIWDNEGLQQQTSQPVYQNLTTMANGNWTLRDLAVKLRQPLVPLTQSIMPYVNQGMIGLIHVADISFYVKPVIGSLIAYIEDSRFDSEMMGRILAPAGYRFINIRDSIQALPMLLEHKPDLIFLDLLMPVANGYEVCAQIRRVSSFKNTPVIIITSSDGIVDRVRAKIVGSSGFLAKPIEPGKVLSVVQQYLPVSLSSASGGSKTASYQF</sequence>
<dbReference type="PANTHER" id="PTHR44591">
    <property type="entry name" value="STRESS RESPONSE REGULATOR PROTEIN 1"/>
    <property type="match status" value="1"/>
</dbReference>
<evidence type="ECO:0000256" key="1">
    <source>
        <dbReference type="ARBA" id="ARBA00022553"/>
    </source>
</evidence>
<comment type="induction">
    <text evidence="2">By nitrogen starvation.</text>
</comment>
<dbReference type="GO" id="GO:0030428">
    <property type="term" value="C:cell septum"/>
    <property type="evidence" value="ECO:0007669"/>
    <property type="project" value="UniProtKB-SubCell"/>
</dbReference>
<dbReference type="Gene3D" id="3.40.50.2300">
    <property type="match status" value="1"/>
</dbReference>
<dbReference type="Proteomes" id="UP000235025">
    <property type="component" value="Unassembled WGS sequence"/>
</dbReference>
<keyword evidence="1 3" id="KW-0597">Phosphoprotein</keyword>
<comment type="function">
    <text evidence="2">Controls heterocyst pattern formation.</text>
</comment>
<dbReference type="PROSITE" id="PS50110">
    <property type="entry name" value="RESPONSE_REGULATORY"/>
    <property type="match status" value="1"/>
</dbReference>
<dbReference type="GO" id="GO:0000160">
    <property type="term" value="P:phosphorelay signal transduction system"/>
    <property type="evidence" value="ECO:0007669"/>
    <property type="project" value="UniProtKB-KW"/>
</dbReference>
<dbReference type="AlphaFoldDB" id="A0A2N6KAW0"/>
<reference evidence="5 6" key="1">
    <citation type="submission" date="2017-07" db="EMBL/GenBank/DDBJ databases">
        <title>Genomes of Fischerella (Mastigocladus) sp. strains.</title>
        <authorList>
            <person name="Miller S.R."/>
        </authorList>
    </citation>
    <scope>NUCLEOTIDE SEQUENCE [LARGE SCALE GENOMIC DNA]</scope>
    <source>
        <strain evidence="5 6">CCMEE 5268</strain>
    </source>
</reference>
<dbReference type="Pfam" id="PF00072">
    <property type="entry name" value="Response_reg"/>
    <property type="match status" value="1"/>
</dbReference>
<keyword evidence="2" id="KW-0364">Heterocyst</keyword>
<comment type="caution">
    <text evidence="5">The sequence shown here is derived from an EMBL/GenBank/DDBJ whole genome shotgun (WGS) entry which is preliminary data.</text>
</comment>
<feature type="domain" description="Response regulatory" evidence="4">
    <location>
        <begin position="273"/>
        <end position="389"/>
    </location>
</feature>
<protein>
    <recommendedName>
        <fullName evidence="2">Protein PatA</fullName>
    </recommendedName>
</protein>
<dbReference type="InterPro" id="IPR011006">
    <property type="entry name" value="CheY-like_superfamily"/>
</dbReference>
<dbReference type="InterPro" id="IPR001789">
    <property type="entry name" value="Sig_transdc_resp-reg_receiver"/>
</dbReference>
<evidence type="ECO:0000259" key="4">
    <source>
        <dbReference type="PROSITE" id="PS50110"/>
    </source>
</evidence>
<dbReference type="InterPro" id="IPR024186">
    <property type="entry name" value="Sig_transdc_resp-reg_PatA"/>
</dbReference>
<evidence type="ECO:0000313" key="5">
    <source>
        <dbReference type="EMBL" id="PLZ95567.1"/>
    </source>
</evidence>
<gene>
    <name evidence="5" type="ORF">CEN50_22020</name>
</gene>
<dbReference type="SMART" id="SM00448">
    <property type="entry name" value="REC"/>
    <property type="match status" value="1"/>
</dbReference>
<evidence type="ECO:0000313" key="6">
    <source>
        <dbReference type="Proteomes" id="UP000235025"/>
    </source>
</evidence>
<feature type="modified residue" description="4-aspartylphosphate" evidence="3">
    <location>
        <position position="322"/>
    </location>
</feature>
<dbReference type="RefSeq" id="WP_102174779.1">
    <property type="nucleotide sequence ID" value="NZ_NMQA01000293.1"/>
</dbReference>
<dbReference type="SUPFAM" id="SSF52172">
    <property type="entry name" value="CheY-like"/>
    <property type="match status" value="1"/>
</dbReference>
<dbReference type="GO" id="GO:0043158">
    <property type="term" value="P:heterocyst development"/>
    <property type="evidence" value="ECO:0007669"/>
    <property type="project" value="UniProtKB-KW"/>
</dbReference>
<dbReference type="InterPro" id="IPR050595">
    <property type="entry name" value="Bact_response_regulator"/>
</dbReference>
<evidence type="ECO:0000256" key="3">
    <source>
        <dbReference type="PROSITE-ProRule" id="PRU00169"/>
    </source>
</evidence>
<dbReference type="PIRSF" id="PIRSF005897">
    <property type="entry name" value="RR_PatA"/>
    <property type="match status" value="1"/>
</dbReference>
<dbReference type="EMBL" id="NMQA01000293">
    <property type="protein sequence ID" value="PLZ95567.1"/>
    <property type="molecule type" value="Genomic_DNA"/>
</dbReference>
<proteinExistence type="evidence at transcript level"/>